<organism evidence="1 2">
    <name type="scientific">Haladaptatus pallidirubidus</name>
    <dbReference type="NCBI Taxonomy" id="1008152"/>
    <lineage>
        <taxon>Archaea</taxon>
        <taxon>Methanobacteriati</taxon>
        <taxon>Methanobacteriota</taxon>
        <taxon>Stenosarchaea group</taxon>
        <taxon>Halobacteria</taxon>
        <taxon>Halobacteriales</taxon>
        <taxon>Haladaptataceae</taxon>
        <taxon>Haladaptatus</taxon>
    </lineage>
</organism>
<gene>
    <name evidence="1" type="ORF">GCM10025751_48960</name>
</gene>
<evidence type="ECO:0000313" key="1">
    <source>
        <dbReference type="EMBL" id="GAA5062125.1"/>
    </source>
</evidence>
<name>A0AAV3UQ62_9EURY</name>
<protein>
    <submittedName>
        <fullName evidence="1">Uncharacterized protein</fullName>
    </submittedName>
</protein>
<dbReference type="Proteomes" id="UP001501729">
    <property type="component" value="Unassembled WGS sequence"/>
</dbReference>
<accession>A0AAV3UQ62</accession>
<reference evidence="1 2" key="1">
    <citation type="journal article" date="2019" name="Int. J. Syst. Evol. Microbiol.">
        <title>The Global Catalogue of Microorganisms (GCM) 10K type strain sequencing project: providing services to taxonomists for standard genome sequencing and annotation.</title>
        <authorList>
            <consortium name="The Broad Institute Genomics Platform"/>
            <consortium name="The Broad Institute Genome Sequencing Center for Infectious Disease"/>
            <person name="Wu L."/>
            <person name="Ma J."/>
        </authorList>
    </citation>
    <scope>NUCLEOTIDE SEQUENCE [LARGE SCALE GENOMIC DNA]</scope>
    <source>
        <strain evidence="1 2">JCM 17504</strain>
    </source>
</reference>
<dbReference type="AlphaFoldDB" id="A0AAV3UQ62"/>
<sequence>MSDYNLGDFFNEDELDHRKLEEIIESDERTREELVSASLDSEGSRIFNEIRSLYSTLNMVNTNFTLLTKKRDEFVAHDATFWMKKSDEEMQDFFREYLRRLHNYTASVHTLISHTYTFLDRHEDDKPGLKSGYFEEIRSRDLQTKVNLLKQIRHYTQKNWIPPLSANISTSMKGDKDGELELFLDKEEMLEWNGWDSDVQIFLESLDEEIVITKLAEDYQKEMNDFYDWFRTFILSIFYDEILEFFTASLILQKKRTR</sequence>
<comment type="caution">
    <text evidence="1">The sequence shown here is derived from an EMBL/GenBank/DDBJ whole genome shotgun (WGS) entry which is preliminary data.</text>
</comment>
<evidence type="ECO:0000313" key="2">
    <source>
        <dbReference type="Proteomes" id="UP001501729"/>
    </source>
</evidence>
<dbReference type="GeneID" id="68616532"/>
<dbReference type="EMBL" id="BAABKX010000022">
    <property type="protein sequence ID" value="GAA5062125.1"/>
    <property type="molecule type" value="Genomic_DNA"/>
</dbReference>
<proteinExistence type="predicted"/>
<dbReference type="RefSeq" id="WP_227777893.1">
    <property type="nucleotide sequence ID" value="NZ_BAABKX010000022.1"/>
</dbReference>
<keyword evidence="2" id="KW-1185">Reference proteome</keyword>